<keyword evidence="3" id="KW-1185">Reference proteome</keyword>
<name>A0A1J0AFH1_9CYAN</name>
<keyword evidence="1" id="KW-0812">Transmembrane</keyword>
<keyword evidence="1" id="KW-1133">Transmembrane helix</keyword>
<reference evidence="2 3" key="1">
    <citation type="submission" date="2016-10" db="EMBL/GenBank/DDBJ databases">
        <title>Description of Gloeomargarita lithophora gen. nov., sp. nov., a thylakoid-bearing basal-branching cyanobacterium with intracellular carbonates, and proposal for Gloeomargaritales ord. nov.</title>
        <authorList>
            <person name="Moreira D."/>
            <person name="Tavera R."/>
            <person name="Benzerara K."/>
            <person name="Skouri-Panet F."/>
            <person name="Couradeau E."/>
            <person name="Gerard E."/>
            <person name="Loussert C."/>
            <person name="Novelo E."/>
            <person name="Zivanovic Y."/>
            <person name="Lopez-Garcia P."/>
        </authorList>
    </citation>
    <scope>NUCLEOTIDE SEQUENCE [LARGE SCALE GENOMIC DNA]</scope>
    <source>
        <strain evidence="2 3">D10</strain>
    </source>
</reference>
<dbReference type="InterPro" id="IPR021275">
    <property type="entry name" value="DUF2854"/>
</dbReference>
<dbReference type="KEGG" id="glt:GlitD10_2335"/>
<dbReference type="STRING" id="1188229.GlitD10_2335"/>
<sequence length="186" mass="20591">MPQILQQIPLGGIGLVVGSILTVIGLGAYFADMPTLNLAGFFYGIPLLLGGLALKAAELPPVPWTQPTPPEVIALRTQATPTQKQIRQEVTRYRYGEKVHLGAALERLKLGNTDQEWPVLAGIHEEVRDHHYTLVLTFDSPDVAFTTWQEKAEKLTNFFGPDIKVALHQTQDEWIELALLSTRSLA</sequence>
<dbReference type="AlphaFoldDB" id="A0A1J0AFH1"/>
<dbReference type="PANTHER" id="PTHR35551:SF1">
    <property type="entry name" value="ACCLIMATION OF PHOTOSYNTHESIS TO ENVIRONMENT"/>
    <property type="match status" value="1"/>
</dbReference>
<gene>
    <name evidence="2" type="ORF">GlitD10_2335</name>
</gene>
<dbReference type="EMBL" id="CP017675">
    <property type="protein sequence ID" value="APB34669.1"/>
    <property type="molecule type" value="Genomic_DNA"/>
</dbReference>
<feature type="transmembrane region" description="Helical" evidence="1">
    <location>
        <begin position="12"/>
        <end position="30"/>
    </location>
</feature>
<accession>A0A1J0AFH1</accession>
<keyword evidence="1" id="KW-0472">Membrane</keyword>
<proteinExistence type="predicted"/>
<dbReference type="Pfam" id="PF11016">
    <property type="entry name" value="DUF2854"/>
    <property type="match status" value="1"/>
</dbReference>
<evidence type="ECO:0008006" key="4">
    <source>
        <dbReference type="Google" id="ProtNLM"/>
    </source>
</evidence>
<evidence type="ECO:0000256" key="1">
    <source>
        <dbReference type="SAM" id="Phobius"/>
    </source>
</evidence>
<evidence type="ECO:0000313" key="2">
    <source>
        <dbReference type="EMBL" id="APB34669.1"/>
    </source>
</evidence>
<organism evidence="2 3">
    <name type="scientific">Gloeomargarita lithophora Alchichica-D10</name>
    <dbReference type="NCBI Taxonomy" id="1188229"/>
    <lineage>
        <taxon>Bacteria</taxon>
        <taxon>Bacillati</taxon>
        <taxon>Cyanobacteriota</taxon>
        <taxon>Cyanophyceae</taxon>
        <taxon>Gloeomargaritales</taxon>
        <taxon>Gloeomargaritaceae</taxon>
        <taxon>Gloeomargarita</taxon>
    </lineage>
</organism>
<dbReference type="PANTHER" id="PTHR35551">
    <property type="match status" value="1"/>
</dbReference>
<evidence type="ECO:0000313" key="3">
    <source>
        <dbReference type="Proteomes" id="UP000180235"/>
    </source>
</evidence>
<dbReference type="Proteomes" id="UP000180235">
    <property type="component" value="Chromosome"/>
</dbReference>
<protein>
    <recommendedName>
        <fullName evidence="4">DUF2854 domain-containing protein</fullName>
    </recommendedName>
</protein>